<dbReference type="EMBL" id="GGEC01045101">
    <property type="protein sequence ID" value="MBX25585.1"/>
    <property type="molecule type" value="Transcribed_RNA"/>
</dbReference>
<name>A0A2P2M5S5_RHIMU</name>
<evidence type="ECO:0000313" key="1">
    <source>
        <dbReference type="EMBL" id="MBX25581.1"/>
    </source>
</evidence>
<sequence>MKSRLQNLLSFGRPLSFSCSSLGNVILLIVSPSAAITPSISVHSHISSLLSCPRFLTIAEVNK</sequence>
<dbReference type="EMBL" id="GGEC01045097">
    <property type="protein sequence ID" value="MBX25581.1"/>
    <property type="molecule type" value="Transcribed_RNA"/>
</dbReference>
<evidence type="ECO:0000313" key="2">
    <source>
        <dbReference type="EMBL" id="MBX25585.1"/>
    </source>
</evidence>
<proteinExistence type="predicted"/>
<dbReference type="AlphaFoldDB" id="A0A2P2M5S5"/>
<accession>A0A2P2M5S5</accession>
<organism evidence="1">
    <name type="scientific">Rhizophora mucronata</name>
    <name type="common">Asiatic mangrove</name>
    <dbReference type="NCBI Taxonomy" id="61149"/>
    <lineage>
        <taxon>Eukaryota</taxon>
        <taxon>Viridiplantae</taxon>
        <taxon>Streptophyta</taxon>
        <taxon>Embryophyta</taxon>
        <taxon>Tracheophyta</taxon>
        <taxon>Spermatophyta</taxon>
        <taxon>Magnoliopsida</taxon>
        <taxon>eudicotyledons</taxon>
        <taxon>Gunneridae</taxon>
        <taxon>Pentapetalae</taxon>
        <taxon>rosids</taxon>
        <taxon>fabids</taxon>
        <taxon>Malpighiales</taxon>
        <taxon>Rhizophoraceae</taxon>
        <taxon>Rhizophora</taxon>
    </lineage>
</organism>
<protein>
    <submittedName>
        <fullName evidence="2">Putative disease resistance protein At4g27220</fullName>
    </submittedName>
</protein>
<reference evidence="1" key="1">
    <citation type="submission" date="2018-02" db="EMBL/GenBank/DDBJ databases">
        <title>Rhizophora mucronata_Transcriptome.</title>
        <authorList>
            <person name="Meera S.P."/>
            <person name="Sreeshan A."/>
            <person name="Augustine A."/>
        </authorList>
    </citation>
    <scope>NUCLEOTIDE SEQUENCE</scope>
    <source>
        <tissue evidence="1">Leaf</tissue>
    </source>
</reference>